<evidence type="ECO:0000256" key="8">
    <source>
        <dbReference type="ARBA" id="ARBA00049120"/>
    </source>
</evidence>
<evidence type="ECO:0000256" key="3">
    <source>
        <dbReference type="ARBA" id="ARBA00022603"/>
    </source>
</evidence>
<evidence type="ECO:0000256" key="5">
    <source>
        <dbReference type="ARBA" id="ARBA00022691"/>
    </source>
</evidence>
<evidence type="ECO:0000313" key="10">
    <source>
        <dbReference type="EMBL" id="SVC33186.1"/>
    </source>
</evidence>
<dbReference type="InterPro" id="IPR017985">
    <property type="entry name" value="MeTrfase_CN4_CS"/>
</dbReference>
<dbReference type="GO" id="GO:0003677">
    <property type="term" value="F:DNA binding"/>
    <property type="evidence" value="ECO:0007669"/>
    <property type="project" value="UniProtKB-KW"/>
</dbReference>
<dbReference type="AlphaFoldDB" id="A0A382L8Y2"/>
<keyword evidence="3" id="KW-0489">Methyltransferase</keyword>
<dbReference type="GO" id="GO:0015667">
    <property type="term" value="F:site-specific DNA-methyltransferase (cytosine-N4-specific) activity"/>
    <property type="evidence" value="ECO:0007669"/>
    <property type="project" value="UniProtKB-EC"/>
</dbReference>
<organism evidence="10">
    <name type="scientific">marine metagenome</name>
    <dbReference type="NCBI Taxonomy" id="408172"/>
    <lineage>
        <taxon>unclassified sequences</taxon>
        <taxon>metagenomes</taxon>
        <taxon>ecological metagenomes</taxon>
    </lineage>
</organism>
<dbReference type="EMBL" id="UINC01085536">
    <property type="protein sequence ID" value="SVC33186.1"/>
    <property type="molecule type" value="Genomic_DNA"/>
</dbReference>
<proteinExistence type="inferred from homology"/>
<evidence type="ECO:0000256" key="2">
    <source>
        <dbReference type="ARBA" id="ARBA00012185"/>
    </source>
</evidence>
<feature type="domain" description="DNA methylase N-4/N-6" evidence="9">
    <location>
        <begin position="12"/>
        <end position="255"/>
    </location>
</feature>
<gene>
    <name evidence="10" type="ORF">METZ01_LOCUS286040</name>
</gene>
<sequence>MELSKELPDDCIDLVVTSPPYADTVSYGKDINVFSPENYPDWILPLFVEANRFLTPTGSFILNINDKIVKGERSTYVMETVIKIVKESGLKLYDRYIWHKKNGLPMGGEKRLNDRMEYIFHFVRDTKNFKTNMDVVRVPYAPSSIVRAKAPIKTQKSATKSGIAEFGKDKIMNINPLGSKPTGVFRFDNAGVLKGAKHPAPFHPDLPRWFIKFLTNKGDIVLDPFMGGGTTAEVALDLGRDYIGFEKNKTYVEELVKSIENKFKSDFWE</sequence>
<protein>
    <recommendedName>
        <fullName evidence="2">site-specific DNA-methyltransferase (cytosine-N(4)-specific)</fullName>
        <ecNumber evidence="2">2.1.1.113</ecNumber>
    </recommendedName>
</protein>
<evidence type="ECO:0000256" key="7">
    <source>
        <dbReference type="ARBA" id="ARBA00023125"/>
    </source>
</evidence>
<evidence type="ECO:0000256" key="6">
    <source>
        <dbReference type="ARBA" id="ARBA00022747"/>
    </source>
</evidence>
<dbReference type="GO" id="GO:0009307">
    <property type="term" value="P:DNA restriction-modification system"/>
    <property type="evidence" value="ECO:0007669"/>
    <property type="project" value="UniProtKB-KW"/>
</dbReference>
<dbReference type="InterPro" id="IPR002941">
    <property type="entry name" value="DNA_methylase_N4/N6"/>
</dbReference>
<evidence type="ECO:0000256" key="1">
    <source>
        <dbReference type="ARBA" id="ARBA00010203"/>
    </source>
</evidence>
<dbReference type="PRINTS" id="PR00508">
    <property type="entry name" value="S21N4MTFRASE"/>
</dbReference>
<dbReference type="GO" id="GO:0032259">
    <property type="term" value="P:methylation"/>
    <property type="evidence" value="ECO:0007669"/>
    <property type="project" value="UniProtKB-KW"/>
</dbReference>
<dbReference type="EC" id="2.1.1.113" evidence="2"/>
<evidence type="ECO:0000256" key="4">
    <source>
        <dbReference type="ARBA" id="ARBA00022679"/>
    </source>
</evidence>
<keyword evidence="4" id="KW-0808">Transferase</keyword>
<comment type="similarity">
    <text evidence="1">Belongs to the N(4)/N(6)-methyltransferase family. N(4) subfamily.</text>
</comment>
<dbReference type="InterPro" id="IPR001091">
    <property type="entry name" value="RM_Methyltransferase"/>
</dbReference>
<keyword evidence="5" id="KW-0949">S-adenosyl-L-methionine</keyword>
<accession>A0A382L8Y2</accession>
<dbReference type="Gene3D" id="3.40.50.150">
    <property type="entry name" value="Vaccinia Virus protein VP39"/>
    <property type="match status" value="1"/>
</dbReference>
<evidence type="ECO:0000259" key="9">
    <source>
        <dbReference type="Pfam" id="PF01555"/>
    </source>
</evidence>
<dbReference type="Pfam" id="PF01555">
    <property type="entry name" value="N6_N4_Mtase"/>
    <property type="match status" value="1"/>
</dbReference>
<dbReference type="InterPro" id="IPR029063">
    <property type="entry name" value="SAM-dependent_MTases_sf"/>
</dbReference>
<keyword evidence="6" id="KW-0680">Restriction system</keyword>
<comment type="catalytic activity">
    <reaction evidence="8">
        <text>a 2'-deoxycytidine in DNA + S-adenosyl-L-methionine = an N(4)-methyl-2'-deoxycytidine in DNA + S-adenosyl-L-homocysteine + H(+)</text>
        <dbReference type="Rhea" id="RHEA:16857"/>
        <dbReference type="Rhea" id="RHEA-COMP:11369"/>
        <dbReference type="Rhea" id="RHEA-COMP:13674"/>
        <dbReference type="ChEBI" id="CHEBI:15378"/>
        <dbReference type="ChEBI" id="CHEBI:57856"/>
        <dbReference type="ChEBI" id="CHEBI:59789"/>
        <dbReference type="ChEBI" id="CHEBI:85452"/>
        <dbReference type="ChEBI" id="CHEBI:137933"/>
        <dbReference type="EC" id="2.1.1.113"/>
    </reaction>
</comment>
<dbReference type="GO" id="GO:0008170">
    <property type="term" value="F:N-methyltransferase activity"/>
    <property type="evidence" value="ECO:0007669"/>
    <property type="project" value="InterPro"/>
</dbReference>
<name>A0A382L8Y2_9ZZZZ</name>
<dbReference type="PROSITE" id="PS00093">
    <property type="entry name" value="N4_MTASE"/>
    <property type="match status" value="1"/>
</dbReference>
<keyword evidence="7" id="KW-0238">DNA-binding</keyword>
<dbReference type="SUPFAM" id="SSF53335">
    <property type="entry name" value="S-adenosyl-L-methionine-dependent methyltransferases"/>
    <property type="match status" value="1"/>
</dbReference>
<reference evidence="10" key="1">
    <citation type="submission" date="2018-05" db="EMBL/GenBank/DDBJ databases">
        <authorList>
            <person name="Lanie J.A."/>
            <person name="Ng W.-L."/>
            <person name="Kazmierczak K.M."/>
            <person name="Andrzejewski T.M."/>
            <person name="Davidsen T.M."/>
            <person name="Wayne K.J."/>
            <person name="Tettelin H."/>
            <person name="Glass J.I."/>
            <person name="Rusch D."/>
            <person name="Podicherti R."/>
            <person name="Tsui H.-C.T."/>
            <person name="Winkler M.E."/>
        </authorList>
    </citation>
    <scope>NUCLEOTIDE SEQUENCE</scope>
</reference>